<dbReference type="InterPro" id="IPR012944">
    <property type="entry name" value="SusD_RagB_dom"/>
</dbReference>
<feature type="domain" description="RagB/SusD" evidence="6">
    <location>
        <begin position="354"/>
        <end position="447"/>
    </location>
</feature>
<dbReference type="Pfam" id="PF14322">
    <property type="entry name" value="SusD-like_3"/>
    <property type="match status" value="1"/>
</dbReference>
<evidence type="ECO:0000313" key="9">
    <source>
        <dbReference type="Proteomes" id="UP001449657"/>
    </source>
</evidence>
<evidence type="ECO:0000256" key="2">
    <source>
        <dbReference type="ARBA" id="ARBA00006275"/>
    </source>
</evidence>
<keyword evidence="3" id="KW-0732">Signal</keyword>
<keyword evidence="4" id="KW-0472">Membrane</keyword>
<name>A0ABZ2Z8F2_9BACT</name>
<dbReference type="InterPro" id="IPR011990">
    <property type="entry name" value="TPR-like_helical_dom_sf"/>
</dbReference>
<dbReference type="Pfam" id="PF07980">
    <property type="entry name" value="SusD_RagB"/>
    <property type="match status" value="1"/>
</dbReference>
<protein>
    <submittedName>
        <fullName evidence="8">RagB/SusD family nutrient uptake outer membrane protein</fullName>
    </submittedName>
</protein>
<dbReference type="Proteomes" id="UP001449657">
    <property type="component" value="Chromosome"/>
</dbReference>
<sequence>MQKHLKIYALLALLSTTGCKKFLEQPPDNRAVLNTPEQVSRLLGTAYPGASYVVFAELSSDNVTDRGGGSTDNEFLDPFTFADVRSDQQDSPEFYWDACYTAIAAANEALQVCEKAPNPSAYMAQKGEALLCRAYAHFMLVTFFSEIYDPATAATKAGIPYVTEPEKEVVKQYDRKTVAYVYEMIEKDLLAGLPLIDEKTYSVPRYHFNKAAANAFAARFYLFKKDYTKVVQHANAVFSDGTVVDKLRPWNSRYLQFTAQEMMVTYAKATEPANLLLCETASWYARGIRSSRYGLNRNLFSYYFNFNVVGADWSFLNQAYIGSGGTTSVFFPKVNEYFVRQSVNAEIGSGYVMVPLFTTEEVLFNRAEANAYLNNTASALQDLNAYSSTHFDNYNPSADALTMPKIKNYYGNVSDRDGIILTVLDFKQAEFMQEGMRWFDILRYRIPVVHETIDGKTYSLTANDPRRLFQIPQSAGESGVPQNPR</sequence>
<dbReference type="PROSITE" id="PS51257">
    <property type="entry name" value="PROKAR_LIPOPROTEIN"/>
    <property type="match status" value="1"/>
</dbReference>
<reference evidence="8 9" key="1">
    <citation type="submission" date="2024-03" db="EMBL/GenBank/DDBJ databases">
        <title>Chitinophaga caseinilytica sp. nov., a casein hydrolysing bacterium isolated from forest soil.</title>
        <authorList>
            <person name="Lee D.S."/>
            <person name="Han D.M."/>
            <person name="Baek J.H."/>
            <person name="Choi D.G."/>
            <person name="Jeon J.H."/>
            <person name="Jeon C.O."/>
        </authorList>
    </citation>
    <scope>NUCLEOTIDE SEQUENCE [LARGE SCALE GENOMIC DNA]</scope>
    <source>
        <strain evidence="8 9">KACC 19118</strain>
    </source>
</reference>
<dbReference type="RefSeq" id="WP_341843100.1">
    <property type="nucleotide sequence ID" value="NZ_CP149792.1"/>
</dbReference>
<evidence type="ECO:0000256" key="5">
    <source>
        <dbReference type="ARBA" id="ARBA00023237"/>
    </source>
</evidence>
<evidence type="ECO:0000313" key="8">
    <source>
        <dbReference type="EMBL" id="WZN48510.1"/>
    </source>
</evidence>
<evidence type="ECO:0000256" key="3">
    <source>
        <dbReference type="ARBA" id="ARBA00022729"/>
    </source>
</evidence>
<accession>A0ABZ2Z8F2</accession>
<dbReference type="InterPro" id="IPR033985">
    <property type="entry name" value="SusD-like_N"/>
</dbReference>
<evidence type="ECO:0000256" key="4">
    <source>
        <dbReference type="ARBA" id="ARBA00023136"/>
    </source>
</evidence>
<evidence type="ECO:0000259" key="7">
    <source>
        <dbReference type="Pfam" id="PF14322"/>
    </source>
</evidence>
<dbReference type="SUPFAM" id="SSF48452">
    <property type="entry name" value="TPR-like"/>
    <property type="match status" value="1"/>
</dbReference>
<evidence type="ECO:0000259" key="6">
    <source>
        <dbReference type="Pfam" id="PF07980"/>
    </source>
</evidence>
<gene>
    <name evidence="8" type="ORF">WJU22_10020</name>
</gene>
<dbReference type="EMBL" id="CP150096">
    <property type="protein sequence ID" value="WZN48510.1"/>
    <property type="molecule type" value="Genomic_DNA"/>
</dbReference>
<comment type="similarity">
    <text evidence="2">Belongs to the SusD family.</text>
</comment>
<feature type="domain" description="SusD-like N-terminal" evidence="7">
    <location>
        <begin position="21"/>
        <end position="222"/>
    </location>
</feature>
<proteinExistence type="inferred from homology"/>
<keyword evidence="5" id="KW-0998">Cell outer membrane</keyword>
<dbReference type="Gene3D" id="1.25.40.390">
    <property type="match status" value="2"/>
</dbReference>
<keyword evidence="9" id="KW-1185">Reference proteome</keyword>
<organism evidence="8 9">
    <name type="scientific">Chitinophaga caseinilytica</name>
    <dbReference type="NCBI Taxonomy" id="2267521"/>
    <lineage>
        <taxon>Bacteria</taxon>
        <taxon>Pseudomonadati</taxon>
        <taxon>Bacteroidota</taxon>
        <taxon>Chitinophagia</taxon>
        <taxon>Chitinophagales</taxon>
        <taxon>Chitinophagaceae</taxon>
        <taxon>Chitinophaga</taxon>
    </lineage>
</organism>
<evidence type="ECO:0000256" key="1">
    <source>
        <dbReference type="ARBA" id="ARBA00004442"/>
    </source>
</evidence>
<comment type="subcellular location">
    <subcellularLocation>
        <location evidence="1">Cell outer membrane</location>
    </subcellularLocation>
</comment>